<name>A0A0W0G7X9_MONRR</name>
<comment type="caution">
    <text evidence="2">The sequence shown here is derived from an EMBL/GenBank/DDBJ whole genome shotgun (WGS) entry which is preliminary data.</text>
</comment>
<evidence type="ECO:0000313" key="3">
    <source>
        <dbReference type="Proteomes" id="UP000054988"/>
    </source>
</evidence>
<evidence type="ECO:0000313" key="2">
    <source>
        <dbReference type="EMBL" id="KTB44680.1"/>
    </source>
</evidence>
<protein>
    <submittedName>
        <fullName evidence="2">Uncharacterized protein</fullName>
    </submittedName>
</protein>
<dbReference type="Proteomes" id="UP000054988">
    <property type="component" value="Unassembled WGS sequence"/>
</dbReference>
<accession>A0A0W0G7X9</accession>
<reference evidence="2 3" key="1">
    <citation type="submission" date="2015-12" db="EMBL/GenBank/DDBJ databases">
        <title>Draft genome sequence of Moniliophthora roreri, the causal agent of frosty pod rot of cacao.</title>
        <authorList>
            <person name="Aime M.C."/>
            <person name="Diaz-Valderrama J.R."/>
            <person name="Kijpornyongpan T."/>
            <person name="Phillips-Mora W."/>
        </authorList>
    </citation>
    <scope>NUCLEOTIDE SEQUENCE [LARGE SCALE GENOMIC DNA]</scope>
    <source>
        <strain evidence="2 3">MCA 2952</strain>
    </source>
</reference>
<dbReference type="AlphaFoldDB" id="A0A0W0G7X9"/>
<proteinExistence type="predicted"/>
<dbReference type="EMBL" id="LATX01000878">
    <property type="protein sequence ID" value="KTB44680.1"/>
    <property type="molecule type" value="Genomic_DNA"/>
</dbReference>
<organism evidence="2 3">
    <name type="scientific">Moniliophthora roreri</name>
    <name type="common">Frosty pod rot fungus</name>
    <name type="synonym">Monilia roreri</name>
    <dbReference type="NCBI Taxonomy" id="221103"/>
    <lineage>
        <taxon>Eukaryota</taxon>
        <taxon>Fungi</taxon>
        <taxon>Dikarya</taxon>
        <taxon>Basidiomycota</taxon>
        <taxon>Agaricomycotina</taxon>
        <taxon>Agaricomycetes</taxon>
        <taxon>Agaricomycetidae</taxon>
        <taxon>Agaricales</taxon>
        <taxon>Marasmiineae</taxon>
        <taxon>Marasmiaceae</taxon>
        <taxon>Moniliophthora</taxon>
    </lineage>
</organism>
<sequence>MAFFQGSSNFTIQGAHFTNVTGAQHNHIQGDLVQCLHTKKSLRTIWDEYQDIPTGKIYLKRSIGETVVKRAFRRGCSRLEARCIISVARIHGEDRDLEFLHVGYSGRDAFKAFMLDFKQFSHVKNVNIAQLFGYNKSQSGVPALIFYDALIPVAHVFERNRFSSLLYTYFDYQVSITGITDCEVDFGELWIDPKTGALCRGPYMQVSSNRNFWVRGIGAHLIPNDRCSSKSFLSLQTYSDEESVLQYLAQTLPAHYIIRGLRWCSKITEREVTDEEAASRLSSLHSVIYKSVSCEAIARWLGDVNSLYLGLLEVDSVPHAIRKSKATFNNGTMRFTFTPWNIHDFRWLWLHYGMCPQGDREILMDSWLSQAYHVFNQFGIREDEYGEYSVLRGFWVMIVSDEEEHKVPQTNTYVQFNRPLYLFVRPIPRCSDHKAIWNSWAEKSKCFWSFDSSGLKEMSDDTRASLRLPSLKSIMGVWDHGWDCSAYDAMQKLSAFHGFDPMSTDFAQSLGFSIFEIVGDDDRFHDLEAAYDDEDTEKDPDQADSSDDEIIVYPIRAG</sequence>
<gene>
    <name evidence="2" type="ORF">WG66_2741</name>
</gene>
<evidence type="ECO:0000256" key="1">
    <source>
        <dbReference type="SAM" id="MobiDB-lite"/>
    </source>
</evidence>
<feature type="region of interest" description="Disordered" evidence="1">
    <location>
        <begin position="530"/>
        <end position="549"/>
    </location>
</feature>